<dbReference type="InterPro" id="IPR036412">
    <property type="entry name" value="HAD-like_sf"/>
</dbReference>
<accession>A0A0B1ZWH2</accession>
<dbReference type="Gene3D" id="3.40.50.1000">
    <property type="entry name" value="HAD superfamily/HAD-like"/>
    <property type="match status" value="2"/>
</dbReference>
<reference evidence="3 4" key="1">
    <citation type="submission" date="2014-11" db="EMBL/GenBank/DDBJ databases">
        <title>Genome sequence of Microbacterium mangrovi MUSC 115(T).</title>
        <authorList>
            <person name="Lee L.-H."/>
        </authorList>
    </citation>
    <scope>NUCLEOTIDE SEQUENCE [LARGE SCALE GENOMIC DNA]</scope>
    <source>
        <strain evidence="3 4">MUSC 115</strain>
    </source>
</reference>
<evidence type="ECO:0000313" key="4">
    <source>
        <dbReference type="Proteomes" id="UP000031030"/>
    </source>
</evidence>
<dbReference type="SUPFAM" id="SSF56784">
    <property type="entry name" value="HAD-like"/>
    <property type="match status" value="2"/>
</dbReference>
<feature type="chain" id="PRO_5002065686" description="Acid phosphatase" evidence="2">
    <location>
        <begin position="29"/>
        <end position="535"/>
    </location>
</feature>
<sequence length="535" mass="57189">MRISRSRATVVAIAAALTAVSVAGPANAAPRHQDDDHLTPDTQFVMEADGSSGLTAGGAGIPNIDSVKSTIRTYYGATSAGIANKTSSPYIAEITGIEAAALAELPTVDPAAKKAIVFDSDDTTLWTYDMEDNAMHFTFNPALQDVWVQAKKFPATPGMVDFVNAVAAKGYTVFGVTGRGAAQKDATIANLDDLGYTGFTADRFFTKWATGQQPSYVTCVTAKCTTVEFKANTRKHIEEDLGYDIALNVGDQFSDLQGGYSDASLKLPNPTYYLPSADLPGLDEPKLAPRTHFTMNPDGSSGLTAGGEGIPNIDSVKATIRTYYNADATGIANKTTSPYISEVTKLSRQVTNTYVNQCRAMSRKGEKPAIVFDADDTTLWTYDMEDNAMHFTFDPVLQNDPWVQQGLFPATPGMVSLVNAVGEAGCTVVGLTGRNDLQKDATLANLAKVGYTQFTAANYYTKWKSGVTPVPSWMPADSPCADGVCTTIQYKSAVRAHVESQGYDVIGNFGDQFSDLIGGHADSTVKLPNPTYYLP</sequence>
<feature type="signal peptide" evidence="2">
    <location>
        <begin position="1"/>
        <end position="28"/>
    </location>
</feature>
<proteinExistence type="predicted"/>
<keyword evidence="1 2" id="KW-0732">Signal</keyword>
<evidence type="ECO:0000256" key="2">
    <source>
        <dbReference type="SAM" id="SignalP"/>
    </source>
</evidence>
<organism evidence="3 4">
    <name type="scientific">Microbacterium mangrovi</name>
    <dbReference type="NCBI Taxonomy" id="1348253"/>
    <lineage>
        <taxon>Bacteria</taxon>
        <taxon>Bacillati</taxon>
        <taxon>Actinomycetota</taxon>
        <taxon>Actinomycetes</taxon>
        <taxon>Micrococcales</taxon>
        <taxon>Microbacteriaceae</taxon>
        <taxon>Microbacterium</taxon>
    </lineage>
</organism>
<dbReference type="AlphaFoldDB" id="A0A0B1ZWH2"/>
<evidence type="ECO:0000256" key="1">
    <source>
        <dbReference type="ARBA" id="ARBA00022729"/>
    </source>
</evidence>
<dbReference type="PANTHER" id="PTHR31284:SF10">
    <property type="entry name" value="ACID PHOSPHATASE-LIKE PROTEIN"/>
    <property type="match status" value="1"/>
</dbReference>
<dbReference type="OrthoDB" id="193314at2"/>
<dbReference type="InterPro" id="IPR023214">
    <property type="entry name" value="HAD_sf"/>
</dbReference>
<dbReference type="STRING" id="1348253.LK09_20120"/>
<dbReference type="RefSeq" id="WP_039403705.1">
    <property type="nucleotide sequence ID" value="NZ_JTDK01000028.1"/>
</dbReference>
<dbReference type="PANTHER" id="PTHR31284">
    <property type="entry name" value="ACID PHOSPHATASE-LIKE PROTEIN"/>
    <property type="match status" value="1"/>
</dbReference>
<evidence type="ECO:0008006" key="5">
    <source>
        <dbReference type="Google" id="ProtNLM"/>
    </source>
</evidence>
<dbReference type="Pfam" id="PF03767">
    <property type="entry name" value="Acid_phosphat_B"/>
    <property type="match status" value="2"/>
</dbReference>
<gene>
    <name evidence="3" type="ORF">LK09_20120</name>
</gene>
<name>A0A0B1ZWH2_9MICO</name>
<dbReference type="InterPro" id="IPR005519">
    <property type="entry name" value="Acid_phosphat_B-like"/>
</dbReference>
<dbReference type="Proteomes" id="UP000031030">
    <property type="component" value="Unassembled WGS sequence"/>
</dbReference>
<comment type="caution">
    <text evidence="3">The sequence shown here is derived from an EMBL/GenBank/DDBJ whole genome shotgun (WGS) entry which is preliminary data.</text>
</comment>
<protein>
    <recommendedName>
        <fullName evidence="5">Acid phosphatase</fullName>
    </recommendedName>
</protein>
<evidence type="ECO:0000313" key="3">
    <source>
        <dbReference type="EMBL" id="KHK95099.1"/>
    </source>
</evidence>
<dbReference type="EMBL" id="JTDK01000028">
    <property type="protein sequence ID" value="KHK95099.1"/>
    <property type="molecule type" value="Genomic_DNA"/>
</dbReference>
<keyword evidence="4" id="KW-1185">Reference proteome</keyword>